<dbReference type="InterPro" id="IPR029033">
    <property type="entry name" value="His_PPase_superfam"/>
</dbReference>
<dbReference type="Gene3D" id="3.40.50.1240">
    <property type="entry name" value="Phosphoglycerate mutase-like"/>
    <property type="match status" value="1"/>
</dbReference>
<dbReference type="SUPFAM" id="SSF53254">
    <property type="entry name" value="Phosphoglycerate mutase-like"/>
    <property type="match status" value="1"/>
</dbReference>
<evidence type="ECO:0000313" key="1">
    <source>
        <dbReference type="EMBL" id="KAF4659668.1"/>
    </source>
</evidence>
<dbReference type="InterPro" id="IPR050275">
    <property type="entry name" value="PGM_Phosphatase"/>
</dbReference>
<protein>
    <submittedName>
        <fullName evidence="1">Uncharacterized protein</fullName>
    </submittedName>
</protein>
<reference evidence="1 2" key="1">
    <citation type="submission" date="2020-04" db="EMBL/GenBank/DDBJ databases">
        <title>Perkinsus chesapeaki whole genome sequence.</title>
        <authorList>
            <person name="Bogema D.R."/>
        </authorList>
    </citation>
    <scope>NUCLEOTIDE SEQUENCE [LARGE SCALE GENOMIC DNA]</scope>
    <source>
        <strain evidence="1">ATCC PRA-425</strain>
    </source>
</reference>
<dbReference type="OrthoDB" id="496981at2759"/>
<gene>
    <name evidence="1" type="ORF">FOL47_007485</name>
</gene>
<dbReference type="AlphaFoldDB" id="A0A7J6LK78"/>
<proteinExistence type="predicted"/>
<evidence type="ECO:0000313" key="2">
    <source>
        <dbReference type="Proteomes" id="UP000591131"/>
    </source>
</evidence>
<keyword evidence="2" id="KW-1185">Reference proteome</keyword>
<dbReference type="GO" id="GO:0005829">
    <property type="term" value="C:cytosol"/>
    <property type="evidence" value="ECO:0007669"/>
    <property type="project" value="TreeGrafter"/>
</dbReference>
<sequence>MSLGSSFLADYLFTMPPALVLLFFLLSAGLACYLVLLLTSSADVRAKLEAMPEASLYFFLSKDRKWQQPSDTKIILEEARAFPERAHRKRIIFLRHGESMWNVVFNKGFGPSFPVRLVKSCFKEMQLLPTNDSLFWDSPISPDGIQQSLKLLSWVEANKKTNKYARILAGDDQEHTSVMASSNLRRAVSTGMIALSARLMRNETSAGRKGAEHVYVMDALQEVTRNVDGFALTPKKGVPGPSFVELGDPKIKDVVNFYAEHKLNGTFNKGSKPLSSNGLSRFYEFSDWCFNSTIARDVDCVVAIGHSLYFREFFNAFLPRGFRTPARSKKMLNCAVTSFELVTTGSGKYAIDPESVELVYGGFHGVKDTKHLA</sequence>
<dbReference type="Proteomes" id="UP000591131">
    <property type="component" value="Unassembled WGS sequence"/>
</dbReference>
<accession>A0A7J6LK78</accession>
<dbReference type="GO" id="GO:0016791">
    <property type="term" value="F:phosphatase activity"/>
    <property type="evidence" value="ECO:0007669"/>
    <property type="project" value="TreeGrafter"/>
</dbReference>
<dbReference type="PANTHER" id="PTHR48100">
    <property type="entry name" value="BROAD-SPECIFICITY PHOSPHATASE YOR283W-RELATED"/>
    <property type="match status" value="1"/>
</dbReference>
<comment type="caution">
    <text evidence="1">The sequence shown here is derived from an EMBL/GenBank/DDBJ whole genome shotgun (WGS) entry which is preliminary data.</text>
</comment>
<dbReference type="EMBL" id="JAAPAO010000444">
    <property type="protein sequence ID" value="KAF4659668.1"/>
    <property type="molecule type" value="Genomic_DNA"/>
</dbReference>
<organism evidence="1 2">
    <name type="scientific">Perkinsus chesapeaki</name>
    <name type="common">Clam parasite</name>
    <name type="synonym">Perkinsus andrewsi</name>
    <dbReference type="NCBI Taxonomy" id="330153"/>
    <lineage>
        <taxon>Eukaryota</taxon>
        <taxon>Sar</taxon>
        <taxon>Alveolata</taxon>
        <taxon>Perkinsozoa</taxon>
        <taxon>Perkinsea</taxon>
        <taxon>Perkinsida</taxon>
        <taxon>Perkinsidae</taxon>
        <taxon>Perkinsus</taxon>
    </lineage>
</organism>
<dbReference type="PANTHER" id="PTHR48100:SF33">
    <property type="entry name" value="PEPTIDASE S54 RHOMBOID DOMAIN-CONTAINING PROTEIN"/>
    <property type="match status" value="1"/>
</dbReference>
<name>A0A7J6LK78_PERCH</name>